<dbReference type="Gene3D" id="3.90.70.10">
    <property type="entry name" value="Cysteine proteinases"/>
    <property type="match status" value="2"/>
</dbReference>
<dbReference type="SUPFAM" id="SSF54001">
    <property type="entry name" value="Cysteine proteinases"/>
    <property type="match status" value="1"/>
</dbReference>
<dbReference type="InterPro" id="IPR001394">
    <property type="entry name" value="Peptidase_C19_UCH"/>
</dbReference>
<evidence type="ECO:0008006" key="6">
    <source>
        <dbReference type="Google" id="ProtNLM"/>
    </source>
</evidence>
<gene>
    <name evidence="4" type="ORF">FB192DRAFT_1407438</name>
</gene>
<evidence type="ECO:0000259" key="3">
    <source>
        <dbReference type="Pfam" id="PF13446"/>
    </source>
</evidence>
<dbReference type="EMBL" id="JAAECE010000020">
    <property type="protein sequence ID" value="KAF1795971.1"/>
    <property type="molecule type" value="Genomic_DNA"/>
</dbReference>
<proteinExistence type="predicted"/>
<feature type="domain" description="Peptidase C19 ubiquitin carboxyl-terminal hydrolase" evidence="2">
    <location>
        <begin position="277"/>
        <end position="351"/>
    </location>
</feature>
<comment type="caution">
    <text evidence="4">The sequence shown here is derived from an EMBL/GenBank/DDBJ whole genome shotgun (WGS) entry which is preliminary data.</text>
</comment>
<dbReference type="InterPro" id="IPR025305">
    <property type="entry name" value="UCH_repeat_domain"/>
</dbReference>
<sequence length="382" mass="43559">MTLDEIFVVDNELEVRMPEVDADTEQAVSILGVSAGSNLDLVAMMYRRGMLEEEELYTGYRTQLTDALQSIYIRADNKQVLQQALCIGSSHVQENSEEISGAYAHFGLAPGASDELLMAKYAMVGLRPNAQDKRYLKQIADYRQSDILRKFLDTAQKRKMKKTQTARPAPSTVPGRSTVPSFPSQTTIPGVPVHQHPLVSPRGLVNHGHTCYFNCVLQYLFRVYDFRQRSFNARNNQECAGTVNEAQDVAECLERVFDLAAAEIPQEQRDTFRDYYLILRLSAYRLTNEWTVSEVVIPSPREINMNAYYVDDIRGQNLNYTLHAIFYHAGAHYWAYILDHTTNQWWLYNDRADALSCPNARALLYAYVQTEIIHQLVTPAIP</sequence>
<evidence type="ECO:0000256" key="1">
    <source>
        <dbReference type="SAM" id="MobiDB-lite"/>
    </source>
</evidence>
<evidence type="ECO:0000313" key="4">
    <source>
        <dbReference type="EMBL" id="KAF1795971.1"/>
    </source>
</evidence>
<dbReference type="Pfam" id="PF00443">
    <property type="entry name" value="UCH"/>
    <property type="match status" value="2"/>
</dbReference>
<dbReference type="InterPro" id="IPR038765">
    <property type="entry name" value="Papain-like_cys_pep_sf"/>
</dbReference>
<dbReference type="AlphaFoldDB" id="A0A8H4B6J4"/>
<dbReference type="Pfam" id="PF13446">
    <property type="entry name" value="RPT"/>
    <property type="match status" value="1"/>
</dbReference>
<dbReference type="InterPro" id="IPR050164">
    <property type="entry name" value="Peptidase_C19"/>
</dbReference>
<evidence type="ECO:0000313" key="5">
    <source>
        <dbReference type="Proteomes" id="UP000469890"/>
    </source>
</evidence>
<name>A0A8H4B6J4_MUCCL</name>
<dbReference type="GO" id="GO:0005634">
    <property type="term" value="C:nucleus"/>
    <property type="evidence" value="ECO:0007669"/>
    <property type="project" value="TreeGrafter"/>
</dbReference>
<dbReference type="GO" id="GO:0016579">
    <property type="term" value="P:protein deubiquitination"/>
    <property type="evidence" value="ECO:0007669"/>
    <property type="project" value="InterPro"/>
</dbReference>
<dbReference type="Proteomes" id="UP000469890">
    <property type="component" value="Unassembled WGS sequence"/>
</dbReference>
<accession>A0A8H4B6J4</accession>
<dbReference type="CDD" id="cd02257">
    <property type="entry name" value="Peptidase_C19"/>
    <property type="match status" value="1"/>
</dbReference>
<evidence type="ECO:0000259" key="2">
    <source>
        <dbReference type="Pfam" id="PF00443"/>
    </source>
</evidence>
<feature type="domain" description="UCH repeated" evidence="3">
    <location>
        <begin position="100"/>
        <end position="152"/>
    </location>
</feature>
<protein>
    <recommendedName>
        <fullName evidence="6">USP domain-containing protein</fullName>
    </recommendedName>
</protein>
<feature type="domain" description="Peptidase C19 ubiquitin carboxyl-terminal hydrolase" evidence="2">
    <location>
        <begin position="202"/>
        <end position="258"/>
    </location>
</feature>
<dbReference type="PANTHER" id="PTHR24006">
    <property type="entry name" value="UBIQUITIN CARBOXYL-TERMINAL HYDROLASE"/>
    <property type="match status" value="1"/>
</dbReference>
<organism evidence="4 5">
    <name type="scientific">Mucor circinelloides f. lusitanicus</name>
    <name type="common">Mucor racemosus var. lusitanicus</name>
    <dbReference type="NCBI Taxonomy" id="29924"/>
    <lineage>
        <taxon>Eukaryota</taxon>
        <taxon>Fungi</taxon>
        <taxon>Fungi incertae sedis</taxon>
        <taxon>Mucoromycota</taxon>
        <taxon>Mucoromycotina</taxon>
        <taxon>Mucoromycetes</taxon>
        <taxon>Mucorales</taxon>
        <taxon>Mucorineae</taxon>
        <taxon>Mucoraceae</taxon>
        <taxon>Mucor</taxon>
    </lineage>
</organism>
<dbReference type="GO" id="GO:0005829">
    <property type="term" value="C:cytosol"/>
    <property type="evidence" value="ECO:0007669"/>
    <property type="project" value="TreeGrafter"/>
</dbReference>
<feature type="compositionally biased region" description="Polar residues" evidence="1">
    <location>
        <begin position="174"/>
        <end position="183"/>
    </location>
</feature>
<feature type="region of interest" description="Disordered" evidence="1">
    <location>
        <begin position="158"/>
        <end position="183"/>
    </location>
</feature>
<reference evidence="4 5" key="1">
    <citation type="submission" date="2019-09" db="EMBL/GenBank/DDBJ databases">
        <authorList>
            <consortium name="DOE Joint Genome Institute"/>
            <person name="Mondo S.J."/>
            <person name="Navarro-Mendoza M.I."/>
            <person name="Perez-Arques C."/>
            <person name="Panchal S."/>
            <person name="Nicolas F.E."/>
            <person name="Ganguly P."/>
            <person name="Pangilinan J."/>
            <person name="Grigoriev I."/>
            <person name="Heitman J."/>
            <person name="Sanya K."/>
            <person name="Garre V."/>
        </authorList>
    </citation>
    <scope>NUCLEOTIDE SEQUENCE [LARGE SCALE GENOMIC DNA]</scope>
    <source>
        <strain evidence="4 5">MU402</strain>
    </source>
</reference>
<dbReference type="GO" id="GO:0004843">
    <property type="term" value="F:cysteine-type deubiquitinase activity"/>
    <property type="evidence" value="ECO:0007669"/>
    <property type="project" value="InterPro"/>
</dbReference>